<evidence type="ECO:0000256" key="3">
    <source>
        <dbReference type="ARBA" id="ARBA00022448"/>
    </source>
</evidence>
<protein>
    <submittedName>
        <fullName evidence="14">Putative integral membrane protein</fullName>
    </submittedName>
</protein>
<accession>L0HEA6</accession>
<dbReference type="Proteomes" id="UP000010824">
    <property type="component" value="Chromosome"/>
</dbReference>
<keyword evidence="4" id="KW-0633">Potassium transport</keyword>
<keyword evidence="9" id="KW-0406">Ion transport</keyword>
<evidence type="ECO:0000256" key="10">
    <source>
        <dbReference type="ARBA" id="ARBA00023136"/>
    </source>
</evidence>
<keyword evidence="10 13" id="KW-0472">Membrane</keyword>
<dbReference type="GO" id="GO:0016020">
    <property type="term" value="C:membrane"/>
    <property type="evidence" value="ECO:0007669"/>
    <property type="project" value="UniProtKB-SubCell"/>
</dbReference>
<name>L0HEA6_METFS</name>
<comment type="subcellular location">
    <subcellularLocation>
        <location evidence="1">Membrane</location>
        <topology evidence="1">Multi-pass membrane protein</topology>
    </subcellularLocation>
</comment>
<dbReference type="EMBL" id="CP003167">
    <property type="protein sequence ID" value="AGB03067.1"/>
    <property type="molecule type" value="Genomic_DNA"/>
</dbReference>
<feature type="transmembrane region" description="Helical" evidence="13">
    <location>
        <begin position="116"/>
        <end position="134"/>
    </location>
</feature>
<dbReference type="HOGENOM" id="CLU_090238_3_2_2"/>
<dbReference type="eggNOG" id="arCOG04887">
    <property type="taxonomic scope" value="Archaea"/>
</dbReference>
<evidence type="ECO:0000256" key="11">
    <source>
        <dbReference type="ARBA" id="ARBA00023303"/>
    </source>
</evidence>
<keyword evidence="5 13" id="KW-0812">Transmembrane</keyword>
<keyword evidence="3" id="KW-0813">Transport</keyword>
<evidence type="ECO:0000256" key="5">
    <source>
        <dbReference type="ARBA" id="ARBA00022692"/>
    </source>
</evidence>
<evidence type="ECO:0000256" key="2">
    <source>
        <dbReference type="ARBA" id="ARBA00006920"/>
    </source>
</evidence>
<reference evidence="15" key="1">
    <citation type="submission" date="2011-12" db="EMBL/GenBank/DDBJ databases">
        <title>Complete sequence of Methanoregula formicicum SMSP.</title>
        <authorList>
            <person name="Lucas S."/>
            <person name="Han J."/>
            <person name="Lapidus A."/>
            <person name="Cheng J.-F."/>
            <person name="Goodwin L."/>
            <person name="Pitluck S."/>
            <person name="Peters L."/>
            <person name="Ovchinnikova G."/>
            <person name="Teshima H."/>
            <person name="Detter J.C."/>
            <person name="Han C."/>
            <person name="Tapia R."/>
            <person name="Land M."/>
            <person name="Hauser L."/>
            <person name="Kyrpides N."/>
            <person name="Ivanova N."/>
            <person name="Pagani I."/>
            <person name="Imachi H."/>
            <person name="Tamaki H."/>
            <person name="Sekiguchi Y."/>
            <person name="Kamagata Y."/>
            <person name="Cadillo-Quiroz H."/>
            <person name="Zinder S."/>
            <person name="Liu W.-T."/>
            <person name="Woyke T."/>
        </authorList>
    </citation>
    <scope>NUCLEOTIDE SEQUENCE [LARGE SCALE GENOMIC DNA]</scope>
    <source>
        <strain evidence="15">DSM 22288 / NBRC 105244 / SMSP</strain>
    </source>
</reference>
<keyword evidence="7" id="KW-0630">Potassium</keyword>
<sequence>MDPISKVNLERITNGIYAFTMTLMVRNITTPVAGSITTDTSFVLYLVSVILEIIDFAGAFLILGMFWLFYFQMFHRMKTFDFRFIYLHLLSLMIVVFVPFTQSFASMSDEVPASNILFQVNYLALSLVLVWQWHHARTHIELLEPALEETEASFLAKKFLVPLGVAVLGVAFIWAGIGYIDILYLAPFVVLGLFFRSGPVKAG</sequence>
<evidence type="ECO:0000256" key="4">
    <source>
        <dbReference type="ARBA" id="ARBA00022538"/>
    </source>
</evidence>
<reference evidence="14 15" key="2">
    <citation type="journal article" date="2014" name="Genome Announc.">
        <title>Complete Genome Sequence of Methanoregula formicica SMSPT, a Mesophilic Hydrogenotrophic Methanogen Isolated from a Methanogenic Upflow Anaerobic Sludge Blanket Reactor.</title>
        <authorList>
            <person name="Yamamoto K."/>
            <person name="Tamaki H."/>
            <person name="Cadillo-Quiroz H."/>
            <person name="Imachi H."/>
            <person name="Kyrpides N."/>
            <person name="Woyke T."/>
            <person name="Goodwin L."/>
            <person name="Zinder S.H."/>
            <person name="Kamagata Y."/>
            <person name="Liu W.T."/>
        </authorList>
    </citation>
    <scope>NUCLEOTIDE SEQUENCE [LARGE SCALE GENOMIC DNA]</scope>
    <source>
        <strain evidence="15">DSM 22288 / NBRC 105244 / SMSP</strain>
    </source>
</reference>
<feature type="transmembrane region" description="Helical" evidence="13">
    <location>
        <begin position="42"/>
        <end position="71"/>
    </location>
</feature>
<organism evidence="14 15">
    <name type="scientific">Methanoregula formicica (strain DSM 22288 / NBRC 105244 / SMSP)</name>
    <dbReference type="NCBI Taxonomy" id="593750"/>
    <lineage>
        <taxon>Archaea</taxon>
        <taxon>Methanobacteriati</taxon>
        <taxon>Methanobacteriota</taxon>
        <taxon>Stenosarchaea group</taxon>
        <taxon>Methanomicrobia</taxon>
        <taxon>Methanomicrobiales</taxon>
        <taxon>Methanoregulaceae</taxon>
        <taxon>Methanoregula</taxon>
    </lineage>
</organism>
<evidence type="ECO:0000256" key="12">
    <source>
        <dbReference type="ARBA" id="ARBA00034430"/>
    </source>
</evidence>
<evidence type="ECO:0000256" key="9">
    <source>
        <dbReference type="ARBA" id="ARBA00023065"/>
    </source>
</evidence>
<comment type="similarity">
    <text evidence="2">Belongs to the TMEM175 family.</text>
</comment>
<evidence type="ECO:0000256" key="6">
    <source>
        <dbReference type="ARBA" id="ARBA00022826"/>
    </source>
</evidence>
<dbReference type="GO" id="GO:0005267">
    <property type="term" value="F:potassium channel activity"/>
    <property type="evidence" value="ECO:0007669"/>
    <property type="project" value="UniProtKB-KW"/>
</dbReference>
<dbReference type="GeneID" id="14309447"/>
<evidence type="ECO:0000256" key="1">
    <source>
        <dbReference type="ARBA" id="ARBA00004141"/>
    </source>
</evidence>
<proteinExistence type="inferred from homology"/>
<dbReference type="STRING" id="593750.Metfor_2054"/>
<evidence type="ECO:0000313" key="15">
    <source>
        <dbReference type="Proteomes" id="UP000010824"/>
    </source>
</evidence>
<dbReference type="KEGG" id="mfo:Metfor_2054"/>
<dbReference type="Pfam" id="PF06736">
    <property type="entry name" value="TMEM175"/>
    <property type="match status" value="1"/>
</dbReference>
<comment type="catalytic activity">
    <reaction evidence="12">
        <text>K(+)(in) = K(+)(out)</text>
        <dbReference type="Rhea" id="RHEA:29463"/>
        <dbReference type="ChEBI" id="CHEBI:29103"/>
    </reaction>
</comment>
<keyword evidence="6" id="KW-0631">Potassium channel</keyword>
<dbReference type="InterPro" id="IPR010617">
    <property type="entry name" value="TMEM175-like"/>
</dbReference>
<dbReference type="OrthoDB" id="10769at2157"/>
<evidence type="ECO:0000256" key="7">
    <source>
        <dbReference type="ARBA" id="ARBA00022958"/>
    </source>
</evidence>
<feature type="transmembrane region" description="Helical" evidence="13">
    <location>
        <begin position="155"/>
        <end position="176"/>
    </location>
</feature>
<feature type="transmembrane region" description="Helical" evidence="13">
    <location>
        <begin position="83"/>
        <end position="104"/>
    </location>
</feature>
<evidence type="ECO:0000256" key="13">
    <source>
        <dbReference type="SAM" id="Phobius"/>
    </source>
</evidence>
<keyword evidence="11" id="KW-0407">Ion channel</keyword>
<keyword evidence="8 13" id="KW-1133">Transmembrane helix</keyword>
<dbReference type="AlphaFoldDB" id="L0HEA6"/>
<gene>
    <name evidence="14" type="ordered locus">Metfor_2054</name>
</gene>
<dbReference type="RefSeq" id="WP_015286030.1">
    <property type="nucleotide sequence ID" value="NC_019943.1"/>
</dbReference>
<dbReference type="GO" id="GO:0015252">
    <property type="term" value="F:proton channel activity"/>
    <property type="evidence" value="ECO:0007669"/>
    <property type="project" value="InterPro"/>
</dbReference>
<dbReference type="InParanoid" id="L0HEA6"/>
<evidence type="ECO:0000256" key="8">
    <source>
        <dbReference type="ARBA" id="ARBA00022989"/>
    </source>
</evidence>
<evidence type="ECO:0000313" key="14">
    <source>
        <dbReference type="EMBL" id="AGB03067.1"/>
    </source>
</evidence>
<keyword evidence="15" id="KW-1185">Reference proteome</keyword>